<organism evidence="2 3">
    <name type="scientific">Pseudopithomyces chartarum</name>
    <dbReference type="NCBI Taxonomy" id="1892770"/>
    <lineage>
        <taxon>Eukaryota</taxon>
        <taxon>Fungi</taxon>
        <taxon>Dikarya</taxon>
        <taxon>Ascomycota</taxon>
        <taxon>Pezizomycotina</taxon>
        <taxon>Dothideomycetes</taxon>
        <taxon>Pleosporomycetidae</taxon>
        <taxon>Pleosporales</taxon>
        <taxon>Massarineae</taxon>
        <taxon>Didymosphaeriaceae</taxon>
        <taxon>Pseudopithomyces</taxon>
    </lineage>
</organism>
<keyword evidence="3" id="KW-1185">Reference proteome</keyword>
<evidence type="ECO:0000313" key="2">
    <source>
        <dbReference type="EMBL" id="KAK3207216.1"/>
    </source>
</evidence>
<feature type="compositionally biased region" description="Acidic residues" evidence="1">
    <location>
        <begin position="203"/>
        <end position="246"/>
    </location>
</feature>
<gene>
    <name evidence="2" type="ORF">GRF29_103g261374</name>
</gene>
<feature type="non-terminal residue" evidence="2">
    <location>
        <position position="1"/>
    </location>
</feature>
<reference evidence="2 3" key="1">
    <citation type="submission" date="2021-02" db="EMBL/GenBank/DDBJ databases">
        <title>Genome assembly of Pseudopithomyces chartarum.</title>
        <authorList>
            <person name="Jauregui R."/>
            <person name="Singh J."/>
            <person name="Voisey C."/>
        </authorList>
    </citation>
    <scope>NUCLEOTIDE SEQUENCE [LARGE SCALE GENOMIC DNA]</scope>
    <source>
        <strain evidence="2 3">AGR01</strain>
    </source>
</reference>
<sequence>LDEDDDDPEEELAELVSVDDKRLEVDGEEEVELVELVPVEDKLKEDEEDSVVKLVVDVDDVMDEFELRVGDERDSVDVDDMLVGISDVLEIRLVEVEDAVFEEVEVVFVVSEEMTGPVPDVEDDSRDDEFVVTVTEVDDIEVGISVVLVWFNEEVVDVDEKVKEVEEKLETDDSDVALELELVELVTRGIELVVSLVVEESDDVDEDDGAMLVTEEDEDEDEDEEVEDTSELTLEDETDEEVEDVVLVEGEGVL</sequence>
<dbReference type="EMBL" id="WVTA01000009">
    <property type="protein sequence ID" value="KAK3207216.1"/>
    <property type="molecule type" value="Genomic_DNA"/>
</dbReference>
<proteinExistence type="predicted"/>
<protein>
    <submittedName>
        <fullName evidence="2">Uncharacterized protein</fullName>
    </submittedName>
</protein>
<evidence type="ECO:0000313" key="3">
    <source>
        <dbReference type="Proteomes" id="UP001280581"/>
    </source>
</evidence>
<dbReference type="AlphaFoldDB" id="A0AAN6RF74"/>
<name>A0AAN6RF74_9PLEO</name>
<feature type="region of interest" description="Disordered" evidence="1">
    <location>
        <begin position="203"/>
        <end position="254"/>
    </location>
</feature>
<evidence type="ECO:0000256" key="1">
    <source>
        <dbReference type="SAM" id="MobiDB-lite"/>
    </source>
</evidence>
<comment type="caution">
    <text evidence="2">The sequence shown here is derived from an EMBL/GenBank/DDBJ whole genome shotgun (WGS) entry which is preliminary data.</text>
</comment>
<accession>A0AAN6RF74</accession>
<dbReference type="Proteomes" id="UP001280581">
    <property type="component" value="Unassembled WGS sequence"/>
</dbReference>